<keyword evidence="2" id="KW-1185">Reference proteome</keyword>
<dbReference type="InterPro" id="IPR033562">
    <property type="entry name" value="PLPL"/>
</dbReference>
<proteinExistence type="predicted"/>
<dbReference type="GO" id="GO:0005811">
    <property type="term" value="C:lipid droplet"/>
    <property type="evidence" value="ECO:0007669"/>
    <property type="project" value="TreeGrafter"/>
</dbReference>
<dbReference type="InterPro" id="IPR016035">
    <property type="entry name" value="Acyl_Trfase/lysoPLipase"/>
</dbReference>
<sequence>MRARARALGPFHPSFDINRILYDLLMRTLPDDAHIKANGRLYISVTRVNDGKNVIINKFKSKEELIKVSWLVIFNNFCL</sequence>
<evidence type="ECO:0000313" key="2">
    <source>
        <dbReference type="Proteomes" id="UP000194236"/>
    </source>
</evidence>
<gene>
    <name evidence="1" type="ORF">BLA29_013725</name>
</gene>
<dbReference type="GO" id="GO:0016020">
    <property type="term" value="C:membrane"/>
    <property type="evidence" value="ECO:0007669"/>
    <property type="project" value="TreeGrafter"/>
</dbReference>
<protein>
    <submittedName>
        <fullName evidence="1">Uncharacterized protein</fullName>
    </submittedName>
</protein>
<dbReference type="PANTHER" id="PTHR12406:SF41">
    <property type="entry name" value="BRUMMER, ISOFORM B-RELATED"/>
    <property type="match status" value="1"/>
</dbReference>
<accession>A0A1Y3ATT9</accession>
<reference evidence="1 2" key="1">
    <citation type="submission" date="2017-03" db="EMBL/GenBank/DDBJ databases">
        <title>Genome Survey of Euroglyphus maynei.</title>
        <authorList>
            <person name="Arlian L.G."/>
            <person name="Morgan M.S."/>
            <person name="Rider S.D."/>
        </authorList>
    </citation>
    <scope>NUCLEOTIDE SEQUENCE [LARGE SCALE GENOMIC DNA]</scope>
    <source>
        <strain evidence="1">Arlian Lab</strain>
        <tissue evidence="1">Whole body</tissue>
    </source>
</reference>
<evidence type="ECO:0000313" key="1">
    <source>
        <dbReference type="EMBL" id="OTF71417.1"/>
    </source>
</evidence>
<dbReference type="Proteomes" id="UP000194236">
    <property type="component" value="Unassembled WGS sequence"/>
</dbReference>
<organism evidence="1 2">
    <name type="scientific">Euroglyphus maynei</name>
    <name type="common">Mayne's house dust mite</name>
    <dbReference type="NCBI Taxonomy" id="6958"/>
    <lineage>
        <taxon>Eukaryota</taxon>
        <taxon>Metazoa</taxon>
        <taxon>Ecdysozoa</taxon>
        <taxon>Arthropoda</taxon>
        <taxon>Chelicerata</taxon>
        <taxon>Arachnida</taxon>
        <taxon>Acari</taxon>
        <taxon>Acariformes</taxon>
        <taxon>Sarcoptiformes</taxon>
        <taxon>Astigmata</taxon>
        <taxon>Psoroptidia</taxon>
        <taxon>Analgoidea</taxon>
        <taxon>Pyroglyphidae</taxon>
        <taxon>Pyroglyphinae</taxon>
        <taxon>Euroglyphus</taxon>
    </lineage>
</organism>
<dbReference type="SUPFAM" id="SSF52151">
    <property type="entry name" value="FabD/lysophospholipase-like"/>
    <property type="match status" value="1"/>
</dbReference>
<dbReference type="GO" id="GO:0005737">
    <property type="term" value="C:cytoplasm"/>
    <property type="evidence" value="ECO:0007669"/>
    <property type="project" value="TreeGrafter"/>
</dbReference>
<comment type="caution">
    <text evidence="1">The sequence shown here is derived from an EMBL/GenBank/DDBJ whole genome shotgun (WGS) entry which is preliminary data.</text>
</comment>
<dbReference type="OrthoDB" id="197155at2759"/>
<dbReference type="AlphaFoldDB" id="A0A1Y3ATT9"/>
<dbReference type="EMBL" id="MUJZ01061231">
    <property type="protein sequence ID" value="OTF71417.1"/>
    <property type="molecule type" value="Genomic_DNA"/>
</dbReference>
<dbReference type="GO" id="GO:0055088">
    <property type="term" value="P:lipid homeostasis"/>
    <property type="evidence" value="ECO:0007669"/>
    <property type="project" value="TreeGrafter"/>
</dbReference>
<name>A0A1Y3ATT9_EURMA</name>
<dbReference type="PANTHER" id="PTHR12406">
    <property type="entry name" value="CALCIUM-INDEPENDENT PHOSPHOLIPASE A2 IPLA2 -RELATED"/>
    <property type="match status" value="1"/>
</dbReference>
<dbReference type="GO" id="GO:0004806">
    <property type="term" value="F:triacylglycerol lipase activity"/>
    <property type="evidence" value="ECO:0007669"/>
    <property type="project" value="TreeGrafter"/>
</dbReference>
<dbReference type="GO" id="GO:0019433">
    <property type="term" value="P:triglyceride catabolic process"/>
    <property type="evidence" value="ECO:0007669"/>
    <property type="project" value="TreeGrafter"/>
</dbReference>